<dbReference type="PANTHER" id="PTHR42973:SF39">
    <property type="entry name" value="FAD-BINDING PCMH-TYPE DOMAIN-CONTAINING PROTEIN"/>
    <property type="match status" value="1"/>
</dbReference>
<dbReference type="InterPro" id="IPR036318">
    <property type="entry name" value="FAD-bd_PCMH-like_sf"/>
</dbReference>
<evidence type="ECO:0000313" key="8">
    <source>
        <dbReference type="Proteomes" id="UP001143474"/>
    </source>
</evidence>
<dbReference type="Gene3D" id="3.40.462.20">
    <property type="match status" value="1"/>
</dbReference>
<dbReference type="InterPro" id="IPR050416">
    <property type="entry name" value="FAD-linked_Oxidoreductase"/>
</dbReference>
<reference evidence="7" key="1">
    <citation type="journal article" date="2014" name="Int. J. Syst. Evol. Microbiol.">
        <title>Complete genome sequence of Corynebacterium casei LMG S-19264T (=DSM 44701T), isolated from a smear-ripened cheese.</title>
        <authorList>
            <consortium name="US DOE Joint Genome Institute (JGI-PGF)"/>
            <person name="Walter F."/>
            <person name="Albersmeier A."/>
            <person name="Kalinowski J."/>
            <person name="Ruckert C."/>
        </authorList>
    </citation>
    <scope>NUCLEOTIDE SEQUENCE</scope>
    <source>
        <strain evidence="7">VKM Ac-2007</strain>
    </source>
</reference>
<keyword evidence="8" id="KW-1185">Reference proteome</keyword>
<dbReference type="InterPro" id="IPR006094">
    <property type="entry name" value="Oxid_FAD_bind_N"/>
</dbReference>
<comment type="cofactor">
    <cofactor evidence="1">
        <name>FAD</name>
        <dbReference type="ChEBI" id="CHEBI:57692"/>
    </cofactor>
</comment>
<keyword evidence="3" id="KW-0285">Flavoprotein</keyword>
<reference evidence="7" key="2">
    <citation type="submission" date="2023-01" db="EMBL/GenBank/DDBJ databases">
        <authorList>
            <person name="Sun Q."/>
            <person name="Evtushenko L."/>
        </authorList>
    </citation>
    <scope>NUCLEOTIDE SEQUENCE</scope>
    <source>
        <strain evidence="7">VKM Ac-2007</strain>
    </source>
</reference>
<dbReference type="EMBL" id="BSEV01000030">
    <property type="protein sequence ID" value="GLK14217.1"/>
    <property type="molecule type" value="Genomic_DNA"/>
</dbReference>
<dbReference type="Gene3D" id="3.30.465.10">
    <property type="match status" value="1"/>
</dbReference>
<gene>
    <name evidence="7" type="ORF">GCM10017600_76290</name>
</gene>
<keyword evidence="4" id="KW-0274">FAD</keyword>
<evidence type="ECO:0000256" key="2">
    <source>
        <dbReference type="ARBA" id="ARBA00005466"/>
    </source>
</evidence>
<evidence type="ECO:0000259" key="6">
    <source>
        <dbReference type="PROSITE" id="PS51387"/>
    </source>
</evidence>
<evidence type="ECO:0000256" key="1">
    <source>
        <dbReference type="ARBA" id="ARBA00001974"/>
    </source>
</evidence>
<organism evidence="7 8">
    <name type="scientific">Streptosporangium carneum</name>
    <dbReference type="NCBI Taxonomy" id="47481"/>
    <lineage>
        <taxon>Bacteria</taxon>
        <taxon>Bacillati</taxon>
        <taxon>Actinomycetota</taxon>
        <taxon>Actinomycetes</taxon>
        <taxon>Streptosporangiales</taxon>
        <taxon>Streptosporangiaceae</taxon>
        <taxon>Streptosporangium</taxon>
    </lineage>
</organism>
<sequence length="447" mass="46731">MTIGNDLRRAVRGRVLVAGDEDFEQARRAWNLAVDQPVRAVVEAEDADDVVALVRYARLAGLTVSAQPSGHGATGDVEDVILLRTGRLGGVRVSPGPRTARVGAGVKWGEVLTAASPHGLTGLAGSSPAPNVVGYTLGGGLSWFSRLHGLAADSVRSFDVVDAAGDRATVDAGSDPELFWALRGGGGDFALVTAMEFALHPAPLLYGGRLMWPAERAHEVLAAFREVTAEAPEELAVWFDLFDFPPLPFLPDVLRGKALVAVDTAFLGDADEARALLRPFDGIGGLVSDSRRVLTVAELGDICAEPTEPSPGVGHAELLTVLDDAVAEVLLSDPLAPLLSVQIRHLGGALARPAAGGGACGHLTEPYSLYAIGVVPGPEEAAAVEARRKELAGALVPYTSGRKPYTFLGVGERAAAAFPGDVLARLRGVKRARDPHNVFRGNYPVLG</sequence>
<protein>
    <submittedName>
        <fullName evidence="7">Oxidoreductase</fullName>
    </submittedName>
</protein>
<proteinExistence type="inferred from homology"/>
<dbReference type="Gene3D" id="3.30.43.10">
    <property type="entry name" value="Uridine Diphospho-n-acetylenolpyruvylglucosamine Reductase, domain 2"/>
    <property type="match status" value="1"/>
</dbReference>
<evidence type="ECO:0000313" key="7">
    <source>
        <dbReference type="EMBL" id="GLK14217.1"/>
    </source>
</evidence>
<evidence type="ECO:0000256" key="4">
    <source>
        <dbReference type="ARBA" id="ARBA00022827"/>
    </source>
</evidence>
<dbReference type="PROSITE" id="PS51387">
    <property type="entry name" value="FAD_PCMH"/>
    <property type="match status" value="1"/>
</dbReference>
<dbReference type="InterPro" id="IPR016169">
    <property type="entry name" value="FAD-bd_PCMH_sub2"/>
</dbReference>
<dbReference type="Proteomes" id="UP001143474">
    <property type="component" value="Unassembled WGS sequence"/>
</dbReference>
<dbReference type="GO" id="GO:0016491">
    <property type="term" value="F:oxidoreductase activity"/>
    <property type="evidence" value="ECO:0007669"/>
    <property type="project" value="UniProtKB-KW"/>
</dbReference>
<dbReference type="InterPro" id="IPR016166">
    <property type="entry name" value="FAD-bd_PCMH"/>
</dbReference>
<dbReference type="AlphaFoldDB" id="A0A9W6MHI7"/>
<comment type="caution">
    <text evidence="7">The sequence shown here is derived from an EMBL/GenBank/DDBJ whole genome shotgun (WGS) entry which is preliminary data.</text>
</comment>
<dbReference type="GO" id="GO:0071949">
    <property type="term" value="F:FAD binding"/>
    <property type="evidence" value="ECO:0007669"/>
    <property type="project" value="InterPro"/>
</dbReference>
<feature type="domain" description="FAD-binding PCMH-type" evidence="6">
    <location>
        <begin position="34"/>
        <end position="202"/>
    </location>
</feature>
<accession>A0A9W6MHI7</accession>
<dbReference type="RefSeq" id="WP_271222464.1">
    <property type="nucleotide sequence ID" value="NZ_BAAAVD010000013.1"/>
</dbReference>
<evidence type="ECO:0000256" key="5">
    <source>
        <dbReference type="ARBA" id="ARBA00023002"/>
    </source>
</evidence>
<dbReference type="InterPro" id="IPR016167">
    <property type="entry name" value="FAD-bd_PCMH_sub1"/>
</dbReference>
<name>A0A9W6MHI7_9ACTN</name>
<dbReference type="SUPFAM" id="SSF56176">
    <property type="entry name" value="FAD-binding/transporter-associated domain-like"/>
    <property type="match status" value="1"/>
</dbReference>
<keyword evidence="5" id="KW-0560">Oxidoreductase</keyword>
<evidence type="ECO:0000256" key="3">
    <source>
        <dbReference type="ARBA" id="ARBA00022630"/>
    </source>
</evidence>
<comment type="similarity">
    <text evidence="2">Belongs to the oxygen-dependent FAD-linked oxidoreductase family.</text>
</comment>
<dbReference type="Pfam" id="PF01565">
    <property type="entry name" value="FAD_binding_4"/>
    <property type="match status" value="1"/>
</dbReference>
<dbReference type="PANTHER" id="PTHR42973">
    <property type="entry name" value="BINDING OXIDOREDUCTASE, PUTATIVE (AFU_ORTHOLOGUE AFUA_1G17690)-RELATED"/>
    <property type="match status" value="1"/>
</dbReference>